<reference evidence="2 3" key="1">
    <citation type="submission" date="2024-02" db="EMBL/GenBank/DDBJ databases">
        <authorList>
            <person name="Chen Y."/>
            <person name="Shah S."/>
            <person name="Dougan E. K."/>
            <person name="Thang M."/>
            <person name="Chan C."/>
        </authorList>
    </citation>
    <scope>NUCLEOTIDE SEQUENCE [LARGE SCALE GENOMIC DNA]</scope>
</reference>
<keyword evidence="1" id="KW-1133">Transmembrane helix</keyword>
<evidence type="ECO:0000313" key="3">
    <source>
        <dbReference type="Proteomes" id="UP001642484"/>
    </source>
</evidence>
<comment type="caution">
    <text evidence="2">The sequence shown here is derived from an EMBL/GenBank/DDBJ whole genome shotgun (WGS) entry which is preliminary data.</text>
</comment>
<protein>
    <submittedName>
        <fullName evidence="2">Uncharacterized protein</fullName>
    </submittedName>
</protein>
<keyword evidence="3" id="KW-1185">Reference proteome</keyword>
<evidence type="ECO:0000256" key="1">
    <source>
        <dbReference type="SAM" id="Phobius"/>
    </source>
</evidence>
<organism evidence="2 3">
    <name type="scientific">Durusdinium trenchii</name>
    <dbReference type="NCBI Taxonomy" id="1381693"/>
    <lineage>
        <taxon>Eukaryota</taxon>
        <taxon>Sar</taxon>
        <taxon>Alveolata</taxon>
        <taxon>Dinophyceae</taxon>
        <taxon>Suessiales</taxon>
        <taxon>Symbiodiniaceae</taxon>
        <taxon>Durusdinium</taxon>
    </lineage>
</organism>
<dbReference type="EMBL" id="CAXAMN010003514">
    <property type="protein sequence ID" value="CAK9004963.1"/>
    <property type="molecule type" value="Genomic_DNA"/>
</dbReference>
<keyword evidence="1" id="KW-0472">Membrane</keyword>
<proteinExistence type="predicted"/>
<gene>
    <name evidence="2" type="ORF">CCMP2556_LOCUS7893</name>
</gene>
<name>A0ABP0IRN1_9DINO</name>
<dbReference type="Proteomes" id="UP001642484">
    <property type="component" value="Unassembled WGS sequence"/>
</dbReference>
<sequence>MSLLSVVVEPRVRRDGHGAGQTVPRDPKQRRTVCWSNFSLLSQTDQESSFGCLRCGSTSSQGLSCMVSVRGLAAVRRRPMPFAVTSRARLGGAAVLVELCQSRYGQVLSSMKLGVPLGPPSKLDLLGNIHGGLLQHELAPILQAARTVGAAVLPIDRPQVATRSRVAHRLWHPRLLQGLLSYAAYSLRRQREASSLALPSDAEELRRELEHLCPAAHDVLIDERSFYLAQQVSATSYHGDMMLVCSAPMCSHLVTRLRQVWEMENPEAAADRLLRLAQRGVPVWPLYLFAYGLVPLAITTYALVCAWDSFLAPVEEVAPQQLQPA</sequence>
<feature type="transmembrane region" description="Helical" evidence="1">
    <location>
        <begin position="284"/>
        <end position="304"/>
    </location>
</feature>
<accession>A0ABP0IRN1</accession>
<keyword evidence="1" id="KW-0812">Transmembrane</keyword>
<evidence type="ECO:0000313" key="2">
    <source>
        <dbReference type="EMBL" id="CAK9004963.1"/>
    </source>
</evidence>